<gene>
    <name evidence="1" type="ORF">NDU88_001282</name>
</gene>
<evidence type="ECO:0000313" key="2">
    <source>
        <dbReference type="Proteomes" id="UP001066276"/>
    </source>
</evidence>
<protein>
    <submittedName>
        <fullName evidence="1">Uncharacterized protein</fullName>
    </submittedName>
</protein>
<sequence length="77" mass="8289">MQRSCALRAHLQHPLPWDGLGCPHEPSAGLIRAPVMGRGADTAAHVTFTAQERASPVALILASLMPPEYRRNLSTSC</sequence>
<comment type="caution">
    <text evidence="1">The sequence shown here is derived from an EMBL/GenBank/DDBJ whole genome shotgun (WGS) entry which is preliminary data.</text>
</comment>
<evidence type="ECO:0000313" key="1">
    <source>
        <dbReference type="EMBL" id="KAJ1148447.1"/>
    </source>
</evidence>
<proteinExistence type="predicted"/>
<keyword evidence="2" id="KW-1185">Reference proteome</keyword>
<name>A0AAV7R9A7_PLEWA</name>
<reference evidence="1" key="1">
    <citation type="journal article" date="2022" name="bioRxiv">
        <title>Sequencing and chromosome-scale assembly of the giantPleurodeles waltlgenome.</title>
        <authorList>
            <person name="Brown T."/>
            <person name="Elewa A."/>
            <person name="Iarovenko S."/>
            <person name="Subramanian E."/>
            <person name="Araus A.J."/>
            <person name="Petzold A."/>
            <person name="Susuki M."/>
            <person name="Suzuki K.-i.T."/>
            <person name="Hayashi T."/>
            <person name="Toyoda A."/>
            <person name="Oliveira C."/>
            <person name="Osipova E."/>
            <person name="Leigh N.D."/>
            <person name="Simon A."/>
            <person name="Yun M.H."/>
        </authorList>
    </citation>
    <scope>NUCLEOTIDE SEQUENCE</scope>
    <source>
        <strain evidence="1">20211129_DDA</strain>
        <tissue evidence="1">Liver</tissue>
    </source>
</reference>
<accession>A0AAV7R9A7</accession>
<dbReference type="AlphaFoldDB" id="A0AAV7R9A7"/>
<dbReference type="Proteomes" id="UP001066276">
    <property type="component" value="Chromosome 5"/>
</dbReference>
<dbReference type="EMBL" id="JANPWB010000009">
    <property type="protein sequence ID" value="KAJ1148447.1"/>
    <property type="molecule type" value="Genomic_DNA"/>
</dbReference>
<organism evidence="1 2">
    <name type="scientific">Pleurodeles waltl</name>
    <name type="common">Iberian ribbed newt</name>
    <dbReference type="NCBI Taxonomy" id="8319"/>
    <lineage>
        <taxon>Eukaryota</taxon>
        <taxon>Metazoa</taxon>
        <taxon>Chordata</taxon>
        <taxon>Craniata</taxon>
        <taxon>Vertebrata</taxon>
        <taxon>Euteleostomi</taxon>
        <taxon>Amphibia</taxon>
        <taxon>Batrachia</taxon>
        <taxon>Caudata</taxon>
        <taxon>Salamandroidea</taxon>
        <taxon>Salamandridae</taxon>
        <taxon>Pleurodelinae</taxon>
        <taxon>Pleurodeles</taxon>
    </lineage>
</organism>